<dbReference type="RefSeq" id="XP_014160259.1">
    <property type="nucleotide sequence ID" value="XM_014304784.1"/>
</dbReference>
<evidence type="ECO:0000313" key="11">
    <source>
        <dbReference type="Proteomes" id="UP000054560"/>
    </source>
</evidence>
<evidence type="ECO:0000256" key="5">
    <source>
        <dbReference type="ARBA" id="ARBA00022692"/>
    </source>
</evidence>
<protein>
    <submittedName>
        <fullName evidence="10">Uncharacterized protein</fullName>
    </submittedName>
</protein>
<feature type="transmembrane region" description="Helical" evidence="9">
    <location>
        <begin position="202"/>
        <end position="221"/>
    </location>
</feature>
<evidence type="ECO:0000256" key="8">
    <source>
        <dbReference type="SAM" id="MobiDB-lite"/>
    </source>
</evidence>
<evidence type="ECO:0000256" key="7">
    <source>
        <dbReference type="ARBA" id="ARBA00023136"/>
    </source>
</evidence>
<name>A0A0L0GBF6_9EUKA</name>
<evidence type="ECO:0000313" key="10">
    <source>
        <dbReference type="EMBL" id="KNC86357.1"/>
    </source>
</evidence>
<feature type="transmembrane region" description="Helical" evidence="9">
    <location>
        <begin position="330"/>
        <end position="348"/>
    </location>
</feature>
<dbReference type="GO" id="GO:0005886">
    <property type="term" value="C:plasma membrane"/>
    <property type="evidence" value="ECO:0007669"/>
    <property type="project" value="UniProtKB-SubCell"/>
</dbReference>
<dbReference type="Pfam" id="PF04143">
    <property type="entry name" value="Sulf_transp"/>
    <property type="match status" value="1"/>
</dbReference>
<dbReference type="Proteomes" id="UP000054560">
    <property type="component" value="Unassembled WGS sequence"/>
</dbReference>
<dbReference type="eggNOG" id="ENOG502RZM3">
    <property type="taxonomic scope" value="Eukaryota"/>
</dbReference>
<feature type="transmembrane region" description="Helical" evidence="9">
    <location>
        <begin position="37"/>
        <end position="54"/>
    </location>
</feature>
<evidence type="ECO:0000256" key="2">
    <source>
        <dbReference type="ARBA" id="ARBA00022448"/>
    </source>
</evidence>
<organism evidence="10 11">
    <name type="scientific">Sphaeroforma arctica JP610</name>
    <dbReference type="NCBI Taxonomy" id="667725"/>
    <lineage>
        <taxon>Eukaryota</taxon>
        <taxon>Ichthyosporea</taxon>
        <taxon>Ichthyophonida</taxon>
        <taxon>Sphaeroforma</taxon>
    </lineage>
</organism>
<keyword evidence="7 9" id="KW-0472">Membrane</keyword>
<dbReference type="PANTHER" id="PTHR30574:SF1">
    <property type="entry name" value="SULPHUR TRANSPORT DOMAIN-CONTAINING PROTEIN"/>
    <property type="match status" value="1"/>
</dbReference>
<keyword evidence="11" id="KW-1185">Reference proteome</keyword>
<feature type="transmembrane region" description="Helical" evidence="9">
    <location>
        <begin position="299"/>
        <end position="318"/>
    </location>
</feature>
<keyword evidence="6 9" id="KW-1133">Transmembrane helix</keyword>
<feature type="compositionally biased region" description="Basic and acidic residues" evidence="8">
    <location>
        <begin position="1"/>
        <end position="10"/>
    </location>
</feature>
<keyword evidence="4" id="KW-0997">Cell inner membrane</keyword>
<comment type="subcellular location">
    <subcellularLocation>
        <location evidence="1">Cell inner membrane</location>
        <topology evidence="1">Multi-pass membrane protein</topology>
    </subcellularLocation>
</comment>
<dbReference type="OrthoDB" id="10254418at2759"/>
<dbReference type="AlphaFoldDB" id="A0A0L0GBF6"/>
<feature type="transmembrane region" description="Helical" evidence="9">
    <location>
        <begin position="75"/>
        <end position="97"/>
    </location>
</feature>
<dbReference type="EMBL" id="KQ241655">
    <property type="protein sequence ID" value="KNC86357.1"/>
    <property type="molecule type" value="Genomic_DNA"/>
</dbReference>
<keyword evidence="5 9" id="KW-0812">Transmembrane</keyword>
<proteinExistence type="predicted"/>
<dbReference type="GeneID" id="25901994"/>
<feature type="transmembrane region" description="Helical" evidence="9">
    <location>
        <begin position="360"/>
        <end position="384"/>
    </location>
</feature>
<gene>
    <name evidence="10" type="ORF">SARC_01490</name>
</gene>
<accession>A0A0L0GBF6</accession>
<sequence length="388" mass="41833">MYTKTNEKTPLKPVTSELQSKTAGKTKGPLFINPPAHITYTIMVFSGIVFGFALSKGRVFEPGNIAGQMVFEKFIMFKMFFMAMISSLVTLSVLSVMPRTRPYFLKAVEEYGNCTNSRGLLMTSLGGLMLGTGMSIAGSCPGNVYIQMGGGLAYSWVTFIGGLLAAAVYSYVEPTLRSSIQEIGILPETFLHLKLNTPFHHLALPFACVLLVCVSLLEAMVPWETEVTTSANVGSFITWFSWPPMVSGLLVGILQAPIVLLVRDTVGGSSSFMSIVANCGVRNEHVDKFRSGMSNNWQVIYVLGAFLGGLFSSMLSHSYGVADSVDSFGWIRQLVGGFVMIFGARMAGGCTSGHGISGMGFMNLNSFFGVIAMFAGAIPTGLFIKYLL</sequence>
<reference evidence="10 11" key="1">
    <citation type="submission" date="2011-02" db="EMBL/GenBank/DDBJ databases">
        <title>The Genome Sequence of Sphaeroforma arctica JP610.</title>
        <authorList>
            <consortium name="The Broad Institute Genome Sequencing Platform"/>
            <person name="Russ C."/>
            <person name="Cuomo C."/>
            <person name="Young S.K."/>
            <person name="Zeng Q."/>
            <person name="Gargeya S."/>
            <person name="Alvarado L."/>
            <person name="Berlin A."/>
            <person name="Chapman S.B."/>
            <person name="Chen Z."/>
            <person name="Freedman E."/>
            <person name="Gellesch M."/>
            <person name="Goldberg J."/>
            <person name="Griggs A."/>
            <person name="Gujja S."/>
            <person name="Heilman E."/>
            <person name="Heiman D."/>
            <person name="Howarth C."/>
            <person name="Mehta T."/>
            <person name="Neiman D."/>
            <person name="Pearson M."/>
            <person name="Roberts A."/>
            <person name="Saif S."/>
            <person name="Shea T."/>
            <person name="Shenoy N."/>
            <person name="Sisk P."/>
            <person name="Stolte C."/>
            <person name="Sykes S."/>
            <person name="White J."/>
            <person name="Yandava C."/>
            <person name="Burger G."/>
            <person name="Gray M.W."/>
            <person name="Holland P.W.H."/>
            <person name="King N."/>
            <person name="Lang F.B.F."/>
            <person name="Roger A.J."/>
            <person name="Ruiz-Trillo I."/>
            <person name="Haas B."/>
            <person name="Nusbaum C."/>
            <person name="Birren B."/>
        </authorList>
    </citation>
    <scope>NUCLEOTIDE SEQUENCE [LARGE SCALE GENOMIC DNA]</scope>
    <source>
        <strain evidence="10 11">JP610</strain>
    </source>
</reference>
<evidence type="ECO:0000256" key="9">
    <source>
        <dbReference type="SAM" id="Phobius"/>
    </source>
</evidence>
<dbReference type="InterPro" id="IPR007272">
    <property type="entry name" value="Sulf_transp_TsuA/YedE"/>
</dbReference>
<evidence type="ECO:0000256" key="6">
    <source>
        <dbReference type="ARBA" id="ARBA00022989"/>
    </source>
</evidence>
<feature type="transmembrane region" description="Helical" evidence="9">
    <location>
        <begin position="153"/>
        <end position="172"/>
    </location>
</feature>
<feature type="region of interest" description="Disordered" evidence="8">
    <location>
        <begin position="1"/>
        <end position="21"/>
    </location>
</feature>
<keyword evidence="3" id="KW-1003">Cell membrane</keyword>
<evidence type="ECO:0000256" key="1">
    <source>
        <dbReference type="ARBA" id="ARBA00004429"/>
    </source>
</evidence>
<dbReference type="STRING" id="667725.A0A0L0GBF6"/>
<dbReference type="PANTHER" id="PTHR30574">
    <property type="entry name" value="INNER MEMBRANE PROTEIN YEDE"/>
    <property type="match status" value="1"/>
</dbReference>
<feature type="transmembrane region" description="Helical" evidence="9">
    <location>
        <begin position="241"/>
        <end position="262"/>
    </location>
</feature>
<evidence type="ECO:0000256" key="3">
    <source>
        <dbReference type="ARBA" id="ARBA00022475"/>
    </source>
</evidence>
<keyword evidence="2" id="KW-0813">Transport</keyword>
<evidence type="ECO:0000256" key="4">
    <source>
        <dbReference type="ARBA" id="ARBA00022519"/>
    </source>
</evidence>